<dbReference type="PANTHER" id="PTHR42949">
    <property type="entry name" value="ANAEROBIC GLYCEROL-3-PHOSPHATE DEHYDROGENASE SUBUNIT B"/>
    <property type="match status" value="1"/>
</dbReference>
<dbReference type="PRINTS" id="PR00368">
    <property type="entry name" value="FADPNR"/>
</dbReference>
<gene>
    <name evidence="3" type="ORF">OD459_00635</name>
</gene>
<dbReference type="InterPro" id="IPR036188">
    <property type="entry name" value="FAD/NAD-bd_sf"/>
</dbReference>
<evidence type="ECO:0000259" key="2">
    <source>
        <dbReference type="Pfam" id="PF07992"/>
    </source>
</evidence>
<dbReference type="GO" id="GO:0016491">
    <property type="term" value="F:oxidoreductase activity"/>
    <property type="evidence" value="ECO:0007669"/>
    <property type="project" value="UniProtKB-KW"/>
</dbReference>
<feature type="domain" description="FAD/NAD(P)-binding" evidence="2">
    <location>
        <begin position="4"/>
        <end position="287"/>
    </location>
</feature>
<evidence type="ECO:0000313" key="4">
    <source>
        <dbReference type="Proteomes" id="UP001163104"/>
    </source>
</evidence>
<dbReference type="SUPFAM" id="SSF51905">
    <property type="entry name" value="FAD/NAD(P)-binding domain"/>
    <property type="match status" value="1"/>
</dbReference>
<dbReference type="Gene3D" id="3.50.50.60">
    <property type="entry name" value="FAD/NAD(P)-binding domain"/>
    <property type="match status" value="2"/>
</dbReference>
<evidence type="ECO:0000313" key="3">
    <source>
        <dbReference type="EMBL" id="UYG95565.1"/>
    </source>
</evidence>
<name>A0AA46PQF1_CYTFI</name>
<dbReference type="Proteomes" id="UP001163104">
    <property type="component" value="Chromosome"/>
</dbReference>
<evidence type="ECO:0000256" key="1">
    <source>
        <dbReference type="ARBA" id="ARBA00023002"/>
    </source>
</evidence>
<dbReference type="AlphaFoldDB" id="A0AA46PQF1"/>
<organism evidence="3 4">
    <name type="scientific">Cytobacillus firmus</name>
    <name type="common">Bacillus firmus</name>
    <dbReference type="NCBI Taxonomy" id="1399"/>
    <lineage>
        <taxon>Bacteria</taxon>
        <taxon>Bacillati</taxon>
        <taxon>Bacillota</taxon>
        <taxon>Bacilli</taxon>
        <taxon>Bacillales</taxon>
        <taxon>Bacillaceae</taxon>
        <taxon>Cytobacillus</taxon>
    </lineage>
</organism>
<protein>
    <submittedName>
        <fullName evidence="3">NAD(P)/FAD-dependent oxidoreductase</fullName>
    </submittedName>
</protein>
<keyword evidence="1" id="KW-0560">Oxidoreductase</keyword>
<reference evidence="3" key="1">
    <citation type="submission" date="2022-10" db="EMBL/GenBank/DDBJ databases">
        <title>Mechanism of multi-heavy metal repair in Cytobacillus Firmus M7.</title>
        <authorList>
            <person name="Li X."/>
            <person name="Yu C."/>
        </authorList>
    </citation>
    <scope>NUCLEOTIDE SEQUENCE</scope>
    <source>
        <strain evidence="3">M7</strain>
    </source>
</reference>
<dbReference type="EMBL" id="CP107027">
    <property type="protein sequence ID" value="UYG95565.1"/>
    <property type="molecule type" value="Genomic_DNA"/>
</dbReference>
<dbReference type="PRINTS" id="PR00469">
    <property type="entry name" value="PNDRDTASEII"/>
</dbReference>
<accession>A0AA46PQF1</accession>
<dbReference type="Pfam" id="PF07992">
    <property type="entry name" value="Pyr_redox_2"/>
    <property type="match status" value="1"/>
</dbReference>
<dbReference type="InterPro" id="IPR051691">
    <property type="entry name" value="Metab_Enz_Cyan_OpOx_G3PDH"/>
</dbReference>
<dbReference type="PANTHER" id="PTHR42949:SF3">
    <property type="entry name" value="ANAEROBIC GLYCEROL-3-PHOSPHATE DEHYDROGENASE SUBUNIT B"/>
    <property type="match status" value="1"/>
</dbReference>
<dbReference type="RefSeq" id="WP_262173901.1">
    <property type="nucleotide sequence ID" value="NZ_CP107027.1"/>
</dbReference>
<dbReference type="InterPro" id="IPR023753">
    <property type="entry name" value="FAD/NAD-binding_dom"/>
</dbReference>
<proteinExistence type="predicted"/>
<sequence>MKTDVLIIGGGPAGLSAAIETASRGLDVTIVDEASKLGGQLNQQTQALRPLPSLYESMRGFELANKLIQQIKDYNVRQLLNHRVVGFYADGSAGITDEENVFPVNAKKIIVASGAAEKAVAFPKWTMPGIMTIGAAQTLINRDFVMPGREAVIVGSSDFAMETAIQLMDVGIRVKAIIEKQSGALTKEQEKVSELSRSGIPFYFNSFIKEARGNGQVEQIDVALPDEVITLNVDLVCMDGGRAPILDVFYQLGCSFGFQEELGGWIPQYNNRFQTDREDVFIAGNAAGISTHGPLLLTGMIAGISASEELQAISALEAHEIREALWNELELLEDKEMHSGRVNHLEKFANPVLKDQFIY</sequence>